<gene>
    <name evidence="2" type="ORF">GA0070561_4130</name>
</gene>
<reference evidence="2 3" key="1">
    <citation type="submission" date="2016-06" db="EMBL/GenBank/DDBJ databases">
        <authorList>
            <person name="Kjaerup R.B."/>
            <person name="Dalgaard T.S."/>
            <person name="Juul-Madsen H.R."/>
        </authorList>
    </citation>
    <scope>NUCLEOTIDE SEQUENCE [LARGE SCALE GENOMIC DNA]</scope>
    <source>
        <strain evidence="2 3">DSM 44871</strain>
    </source>
</reference>
<keyword evidence="1" id="KW-0472">Membrane</keyword>
<sequence length="167" mass="18461">MNGWEIVIGVILGLLVNEMTDLSPWAARRLVRWAAYRWTTDPDVAAGYAEEWTAIIEERPGKLLKLLTATQFSVGAARRAVPRTVVAILIGHKRRLAELRTDEEMRGLGPPALMCVGGIASAGLAFVVDREELTPFIVTMLLGSLAMLVGLVAEIRQRRRSRLNRVS</sequence>
<organism evidence="2 3">
    <name type="scientific">Micromonospora saelicesensis</name>
    <dbReference type="NCBI Taxonomy" id="285676"/>
    <lineage>
        <taxon>Bacteria</taxon>
        <taxon>Bacillati</taxon>
        <taxon>Actinomycetota</taxon>
        <taxon>Actinomycetes</taxon>
        <taxon>Micromonosporales</taxon>
        <taxon>Micromonosporaceae</taxon>
        <taxon>Micromonospora</taxon>
    </lineage>
</organism>
<dbReference type="AlphaFoldDB" id="A0A1C4YFN2"/>
<accession>A0A1C4YFN2</accession>
<evidence type="ECO:0000256" key="1">
    <source>
        <dbReference type="SAM" id="Phobius"/>
    </source>
</evidence>
<keyword evidence="1" id="KW-0812">Transmembrane</keyword>
<dbReference type="RefSeq" id="WP_091402454.1">
    <property type="nucleotide sequence ID" value="NZ_FMCR01000004.1"/>
</dbReference>
<proteinExistence type="predicted"/>
<evidence type="ECO:0000313" key="2">
    <source>
        <dbReference type="EMBL" id="SCF19151.1"/>
    </source>
</evidence>
<dbReference type="EMBL" id="FMCR01000004">
    <property type="protein sequence ID" value="SCF19151.1"/>
    <property type="molecule type" value="Genomic_DNA"/>
</dbReference>
<protein>
    <submittedName>
        <fullName evidence="2">Uncharacterized protein</fullName>
    </submittedName>
</protein>
<evidence type="ECO:0000313" key="3">
    <source>
        <dbReference type="Proteomes" id="UP000198864"/>
    </source>
</evidence>
<name>A0A1C4YFN2_9ACTN</name>
<feature type="transmembrane region" description="Helical" evidence="1">
    <location>
        <begin position="133"/>
        <end position="153"/>
    </location>
</feature>
<dbReference type="Proteomes" id="UP000198864">
    <property type="component" value="Unassembled WGS sequence"/>
</dbReference>
<keyword evidence="1" id="KW-1133">Transmembrane helix</keyword>
<feature type="transmembrane region" description="Helical" evidence="1">
    <location>
        <begin position="108"/>
        <end position="127"/>
    </location>
</feature>